<dbReference type="Pfam" id="PF00618">
    <property type="entry name" value="RasGEF_N"/>
    <property type="match status" value="1"/>
</dbReference>
<dbReference type="PANTHER" id="PTHR23113:SF368">
    <property type="entry name" value="CELL DIVISION CONTROL PROTEIN 25"/>
    <property type="match status" value="1"/>
</dbReference>
<dbReference type="InterPro" id="IPR001895">
    <property type="entry name" value="RASGEF_cat_dom"/>
</dbReference>
<dbReference type="InterPro" id="IPR019804">
    <property type="entry name" value="Ras_G-nucl-exch_fac_CS"/>
</dbReference>
<keyword evidence="1 2" id="KW-0344">Guanine-nucleotide releasing factor</keyword>
<feature type="compositionally biased region" description="Basic and acidic residues" evidence="3">
    <location>
        <begin position="10"/>
        <end position="25"/>
    </location>
</feature>
<dbReference type="RefSeq" id="XP_043138662.1">
    <property type="nucleotide sequence ID" value="XM_043281155.1"/>
</dbReference>
<dbReference type="InterPro" id="IPR036964">
    <property type="entry name" value="RASGEF_cat_dom_sf"/>
</dbReference>
<protein>
    <recommendedName>
        <fullName evidence="8">Ras guanine nucleotide exchange factor domain-containing protein</fullName>
    </recommendedName>
</protein>
<dbReference type="GeneID" id="66984498"/>
<dbReference type="GO" id="GO:0005886">
    <property type="term" value="C:plasma membrane"/>
    <property type="evidence" value="ECO:0007669"/>
    <property type="project" value="TreeGrafter"/>
</dbReference>
<dbReference type="InterPro" id="IPR023578">
    <property type="entry name" value="Ras_GEF_dom_sf"/>
</dbReference>
<dbReference type="Pfam" id="PF00617">
    <property type="entry name" value="RasGEF"/>
    <property type="match status" value="1"/>
</dbReference>
<feature type="domain" description="N-terminal Ras-GEF" evidence="5">
    <location>
        <begin position="50"/>
        <end position="184"/>
    </location>
</feature>
<dbReference type="EMBL" id="AP024421">
    <property type="protein sequence ID" value="BCR90140.1"/>
    <property type="molecule type" value="Genomic_DNA"/>
</dbReference>
<dbReference type="AlphaFoldDB" id="A0A7R7ZPN9"/>
<evidence type="ECO:0000256" key="1">
    <source>
        <dbReference type="ARBA" id="ARBA00022658"/>
    </source>
</evidence>
<feature type="domain" description="Ras-GEF" evidence="4">
    <location>
        <begin position="217"/>
        <end position="450"/>
    </location>
</feature>
<gene>
    <name evidence="6" type="ORF">ACHE_60026A</name>
</gene>
<dbReference type="SMART" id="SM00147">
    <property type="entry name" value="RasGEF"/>
    <property type="match status" value="1"/>
</dbReference>
<evidence type="ECO:0008006" key="8">
    <source>
        <dbReference type="Google" id="ProtNLM"/>
    </source>
</evidence>
<evidence type="ECO:0000259" key="4">
    <source>
        <dbReference type="PROSITE" id="PS50009"/>
    </source>
</evidence>
<dbReference type="GO" id="GO:0007265">
    <property type="term" value="P:Ras protein signal transduction"/>
    <property type="evidence" value="ECO:0007669"/>
    <property type="project" value="TreeGrafter"/>
</dbReference>
<evidence type="ECO:0000313" key="7">
    <source>
        <dbReference type="Proteomes" id="UP000637239"/>
    </source>
</evidence>
<evidence type="ECO:0000256" key="3">
    <source>
        <dbReference type="SAM" id="MobiDB-lite"/>
    </source>
</evidence>
<dbReference type="KEGG" id="ache:ACHE_60026A"/>
<reference evidence="6" key="2">
    <citation type="submission" date="2021-02" db="EMBL/GenBank/DDBJ databases">
        <title>Aspergillus chevalieri M1 genome sequence.</title>
        <authorList>
            <person name="Kadooka C."/>
            <person name="Mori K."/>
            <person name="Futagami T."/>
        </authorList>
    </citation>
    <scope>NUCLEOTIDE SEQUENCE</scope>
    <source>
        <strain evidence="6">M1</strain>
    </source>
</reference>
<name>A0A7R7ZPN9_ASPCH</name>
<dbReference type="Gene3D" id="1.20.870.10">
    <property type="entry name" value="Son of sevenless (SoS) protein Chain: S domain 1"/>
    <property type="match status" value="1"/>
</dbReference>
<proteinExistence type="predicted"/>
<dbReference type="GO" id="GO:0005085">
    <property type="term" value="F:guanyl-nucleotide exchange factor activity"/>
    <property type="evidence" value="ECO:0007669"/>
    <property type="project" value="UniProtKB-KW"/>
</dbReference>
<reference evidence="6" key="1">
    <citation type="submission" date="2021-01" db="EMBL/GenBank/DDBJ databases">
        <authorList>
            <consortium name="Aspergillus chevalieri M1 genome sequencing consortium"/>
            <person name="Kazuki M."/>
            <person name="Futagami T."/>
        </authorList>
    </citation>
    <scope>NUCLEOTIDE SEQUENCE</scope>
    <source>
        <strain evidence="6">M1</strain>
    </source>
</reference>
<dbReference type="InterPro" id="IPR008937">
    <property type="entry name" value="Ras-like_GEF"/>
</dbReference>
<dbReference type="SMART" id="SM00229">
    <property type="entry name" value="RasGEFN"/>
    <property type="match status" value="1"/>
</dbReference>
<organism evidence="6 7">
    <name type="scientific">Aspergillus chevalieri</name>
    <name type="common">Eurotium chevalieri</name>
    <dbReference type="NCBI Taxonomy" id="182096"/>
    <lineage>
        <taxon>Eukaryota</taxon>
        <taxon>Fungi</taxon>
        <taxon>Dikarya</taxon>
        <taxon>Ascomycota</taxon>
        <taxon>Pezizomycotina</taxon>
        <taxon>Eurotiomycetes</taxon>
        <taxon>Eurotiomycetidae</taxon>
        <taxon>Eurotiales</taxon>
        <taxon>Aspergillaceae</taxon>
        <taxon>Aspergillus</taxon>
        <taxon>Aspergillus subgen. Aspergillus</taxon>
    </lineage>
</organism>
<dbReference type="PROSITE" id="PS50212">
    <property type="entry name" value="RASGEF_NTER"/>
    <property type="match status" value="1"/>
</dbReference>
<dbReference type="Proteomes" id="UP000637239">
    <property type="component" value="Chromosome 6"/>
</dbReference>
<accession>A0A7R7ZPN9</accession>
<dbReference type="CDD" id="cd00155">
    <property type="entry name" value="RasGEF"/>
    <property type="match status" value="1"/>
</dbReference>
<evidence type="ECO:0000313" key="6">
    <source>
        <dbReference type="EMBL" id="BCR90140.1"/>
    </source>
</evidence>
<dbReference type="SUPFAM" id="SSF48366">
    <property type="entry name" value="Ras GEF"/>
    <property type="match status" value="1"/>
</dbReference>
<dbReference type="InterPro" id="IPR000651">
    <property type="entry name" value="Ras-like_Gua-exchang_fac_N"/>
</dbReference>
<dbReference type="PANTHER" id="PTHR23113">
    <property type="entry name" value="GUANINE NUCLEOTIDE EXCHANGE FACTOR"/>
    <property type="match status" value="1"/>
</dbReference>
<feature type="region of interest" description="Disordered" evidence="3">
    <location>
        <begin position="1"/>
        <end position="26"/>
    </location>
</feature>
<keyword evidence="7" id="KW-1185">Reference proteome</keyword>
<dbReference type="Gene3D" id="1.10.840.10">
    <property type="entry name" value="Ras guanine-nucleotide exchange factors catalytic domain"/>
    <property type="match status" value="1"/>
</dbReference>
<sequence length="481" mass="54788">MSSTITVTMETKRHSGQDLPSEHARKGSINTDTPWYLQLDHANEVVYDPAICTVRQGTLTGLVEHLTRHDKLDAVFNDTFLMTYPSFVTASELFEKLLVRFYTLPPEGLSESETETWIQQKQKMIRFRVVNILKNWFGRFWLELPGEDSLTFARQAHHLVQTSPAITEIPGAQQLLVVMEQRLQDKSTKHLVPPPIASAPPPIIPKNLRKIKILDIDAMEFARQLTILEYQHYARIKPLECLNKSWQRKGPNDKGTNVNAMILHSNQLSNWVGATILAQTEIKKRVMLIKQFITIADKCRSLNNYATMMSIISGLGTTPIYRLYMTWPQLSPKVMNTLEEMRELMSSTKNFGKYRENLRCTHPPCVPFLGIYLTDLVFIEDGIANHAPNGMINFSKRLKVGEVLQDIQQFQSTPYVFQSVPELQDYIVNGLQSTEEFGDLYERSIALEPRRMGEEGFSGHVPYAATGSHMSSVVIASMAIR</sequence>
<evidence type="ECO:0000256" key="2">
    <source>
        <dbReference type="PROSITE-ProRule" id="PRU00168"/>
    </source>
</evidence>
<dbReference type="CDD" id="cd06224">
    <property type="entry name" value="REM"/>
    <property type="match status" value="1"/>
</dbReference>
<evidence type="ECO:0000259" key="5">
    <source>
        <dbReference type="PROSITE" id="PS50212"/>
    </source>
</evidence>
<dbReference type="PROSITE" id="PS50009">
    <property type="entry name" value="RASGEF_CAT"/>
    <property type="match status" value="1"/>
</dbReference>
<dbReference type="PROSITE" id="PS00720">
    <property type="entry name" value="RASGEF"/>
    <property type="match status" value="1"/>
</dbReference>